<evidence type="ECO:0000256" key="5">
    <source>
        <dbReference type="ARBA" id="ARBA00022909"/>
    </source>
</evidence>
<proteinExistence type="inferred from homology"/>
<comment type="pathway">
    <text evidence="7">Cofactor biosynthesis; tetrahydrofolate biosynthesis; 4-aminobenzoate from chorismate: step 2/2.</text>
</comment>
<evidence type="ECO:0000256" key="9">
    <source>
        <dbReference type="ARBA" id="ARBA00049529"/>
    </source>
</evidence>
<dbReference type="GO" id="GO:0030170">
    <property type="term" value="F:pyridoxal phosphate binding"/>
    <property type="evidence" value="ECO:0007669"/>
    <property type="project" value="InterPro"/>
</dbReference>
<dbReference type="Pfam" id="PF01063">
    <property type="entry name" value="Aminotran_4"/>
    <property type="match status" value="1"/>
</dbReference>
<dbReference type="Gene3D" id="3.30.470.10">
    <property type="match status" value="1"/>
</dbReference>
<evidence type="ECO:0000256" key="13">
    <source>
        <dbReference type="RuleBase" id="RU004106"/>
    </source>
</evidence>
<dbReference type="RefSeq" id="WP_009726543.1">
    <property type="nucleotide sequence ID" value="NZ_APHR01000038.1"/>
</dbReference>
<evidence type="ECO:0000256" key="3">
    <source>
        <dbReference type="ARBA" id="ARBA00011738"/>
    </source>
</evidence>
<comment type="catalytic activity">
    <reaction evidence="9">
        <text>4-amino-4-deoxychorismate = 4-aminobenzoate + pyruvate + H(+)</text>
        <dbReference type="Rhea" id="RHEA:16201"/>
        <dbReference type="ChEBI" id="CHEBI:15361"/>
        <dbReference type="ChEBI" id="CHEBI:15378"/>
        <dbReference type="ChEBI" id="CHEBI:17836"/>
        <dbReference type="ChEBI" id="CHEBI:58406"/>
        <dbReference type="EC" id="4.1.3.38"/>
    </reaction>
</comment>
<dbReference type="InterPro" id="IPR018300">
    <property type="entry name" value="Aminotrans_IV_CS"/>
</dbReference>
<evidence type="ECO:0000256" key="7">
    <source>
        <dbReference type="ARBA" id="ARBA00035633"/>
    </source>
</evidence>
<dbReference type="PANTHER" id="PTHR42743:SF2">
    <property type="entry name" value="AMINODEOXYCHORISMATE LYASE"/>
    <property type="match status" value="1"/>
</dbReference>
<dbReference type="NCBIfam" id="NF004761">
    <property type="entry name" value="PRK06092.1"/>
    <property type="match status" value="1"/>
</dbReference>
<dbReference type="eggNOG" id="COG0115">
    <property type="taxonomic scope" value="Bacteria"/>
</dbReference>
<dbReference type="PROSITE" id="PS00770">
    <property type="entry name" value="AA_TRANSFER_CLASS_4"/>
    <property type="match status" value="1"/>
</dbReference>
<dbReference type="GO" id="GO:0008696">
    <property type="term" value="F:4-amino-4-deoxychorismate lyase activity"/>
    <property type="evidence" value="ECO:0007669"/>
    <property type="project" value="UniProtKB-UniRule"/>
</dbReference>
<dbReference type="EC" id="4.1.3.38" evidence="8 12"/>
<keyword evidence="4 14" id="KW-0663">Pyridoxal phosphate</keyword>
<evidence type="ECO:0000256" key="14">
    <source>
        <dbReference type="RuleBase" id="RU004516"/>
    </source>
</evidence>
<reference evidence="15 16" key="1">
    <citation type="journal article" date="2013" name="Genome Announc.">
        <title>Draft Genome Sequence of Methylophaga lonarensis MPLT, a Haloalkaliphilic (Non-Methane-Utilizing) Methylotroph.</title>
        <authorList>
            <person name="Shetty S.A."/>
            <person name="Marathe N.P."/>
            <person name="Munot H."/>
            <person name="Antony C.P."/>
            <person name="Dhotre D.P."/>
            <person name="Murrell J.C."/>
            <person name="Shouche Y.S."/>
        </authorList>
    </citation>
    <scope>NUCLEOTIDE SEQUENCE [LARGE SCALE GENOMIC DNA]</scope>
    <source>
        <strain evidence="15 16">MPL</strain>
    </source>
</reference>
<dbReference type="NCBIfam" id="TIGR03461">
    <property type="entry name" value="pabC_Proteo"/>
    <property type="match status" value="1"/>
</dbReference>
<dbReference type="CDD" id="cd01559">
    <property type="entry name" value="ADCL_like"/>
    <property type="match status" value="1"/>
</dbReference>
<dbReference type="GO" id="GO:0008153">
    <property type="term" value="P:4-aminobenzoate biosynthetic process"/>
    <property type="evidence" value="ECO:0007669"/>
    <property type="project" value="UniProtKB-UniRule"/>
</dbReference>
<dbReference type="Proteomes" id="UP000012019">
    <property type="component" value="Unassembled WGS sequence"/>
</dbReference>
<evidence type="ECO:0000256" key="8">
    <source>
        <dbReference type="ARBA" id="ARBA00035676"/>
    </source>
</evidence>
<dbReference type="SUPFAM" id="SSF56752">
    <property type="entry name" value="D-aminoacid aminotransferase-like PLP-dependent enzymes"/>
    <property type="match status" value="1"/>
</dbReference>
<dbReference type="FunFam" id="3.20.10.10:FF:000002">
    <property type="entry name" value="D-alanine aminotransferase"/>
    <property type="match status" value="1"/>
</dbReference>
<keyword evidence="5" id="KW-0289">Folate biosynthesis</keyword>
<evidence type="ECO:0000256" key="12">
    <source>
        <dbReference type="NCBIfam" id="TIGR03461"/>
    </source>
</evidence>
<dbReference type="InterPro" id="IPR036038">
    <property type="entry name" value="Aminotransferase-like"/>
</dbReference>
<organism evidence="15 16">
    <name type="scientific">Methylophaga lonarensis MPL</name>
    <dbReference type="NCBI Taxonomy" id="1286106"/>
    <lineage>
        <taxon>Bacteria</taxon>
        <taxon>Pseudomonadati</taxon>
        <taxon>Pseudomonadota</taxon>
        <taxon>Gammaproteobacteria</taxon>
        <taxon>Thiotrichales</taxon>
        <taxon>Piscirickettsiaceae</taxon>
        <taxon>Methylophaga</taxon>
    </lineage>
</organism>
<dbReference type="InterPro" id="IPR043131">
    <property type="entry name" value="BCAT-like_N"/>
</dbReference>
<keyword evidence="16" id="KW-1185">Reference proteome</keyword>
<dbReference type="GO" id="GO:0005829">
    <property type="term" value="C:cytosol"/>
    <property type="evidence" value="ECO:0007669"/>
    <property type="project" value="TreeGrafter"/>
</dbReference>
<comment type="cofactor">
    <cofactor evidence="1 14">
        <name>pyridoxal 5'-phosphate</name>
        <dbReference type="ChEBI" id="CHEBI:597326"/>
    </cofactor>
</comment>
<evidence type="ECO:0000256" key="2">
    <source>
        <dbReference type="ARBA" id="ARBA00009320"/>
    </source>
</evidence>
<gene>
    <name evidence="15" type="ORF">MPL1_07787</name>
</gene>
<dbReference type="InterPro" id="IPR050571">
    <property type="entry name" value="Class-IV_PLP-Dep_Aminotrnsfr"/>
</dbReference>
<keyword evidence="6 15" id="KW-0456">Lyase</keyword>
<comment type="function">
    <text evidence="10">Involved in the biosynthesis of p-aminobenzoate (PABA), a precursor of tetrahydrofolate. Converts 4-amino-4-deoxychorismate into 4-aminobenzoate (PABA) and pyruvate.</text>
</comment>
<dbReference type="Gene3D" id="3.20.10.10">
    <property type="entry name" value="D-amino Acid Aminotransferase, subunit A, domain 2"/>
    <property type="match status" value="1"/>
</dbReference>
<dbReference type="InterPro" id="IPR043132">
    <property type="entry name" value="BCAT-like_C"/>
</dbReference>
<name>M7PGB0_9GAMM</name>
<evidence type="ECO:0000256" key="10">
    <source>
        <dbReference type="ARBA" id="ARBA00054027"/>
    </source>
</evidence>
<evidence type="ECO:0000256" key="1">
    <source>
        <dbReference type="ARBA" id="ARBA00001933"/>
    </source>
</evidence>
<dbReference type="GO" id="GO:0046656">
    <property type="term" value="P:folic acid biosynthetic process"/>
    <property type="evidence" value="ECO:0007669"/>
    <property type="project" value="UniProtKB-KW"/>
</dbReference>
<dbReference type="InterPro" id="IPR001544">
    <property type="entry name" value="Aminotrans_IV"/>
</dbReference>
<dbReference type="PANTHER" id="PTHR42743">
    <property type="entry name" value="AMINO-ACID AMINOTRANSFERASE"/>
    <property type="match status" value="1"/>
</dbReference>
<evidence type="ECO:0000256" key="4">
    <source>
        <dbReference type="ARBA" id="ARBA00022898"/>
    </source>
</evidence>
<protein>
    <recommendedName>
        <fullName evidence="11 12">Aminodeoxychorismate lyase</fullName>
        <ecNumber evidence="8 12">4.1.3.38</ecNumber>
    </recommendedName>
</protein>
<dbReference type="AlphaFoldDB" id="M7PGB0"/>
<evidence type="ECO:0000313" key="15">
    <source>
        <dbReference type="EMBL" id="EMR12920.1"/>
    </source>
</evidence>
<accession>M7PGB0</accession>
<sequence length="273" mass="30527">MILINGKPDNRINVQDRGLQYGDGVFETIAFRNDIAEFLSAHLHRLTLGCERLKIQLDASALQQELNDLIAELSTDQVIKIIITRGEGGRGYRITADMQATRILSTHPMPVYPESNQQNGIQLFVCSHRLSLNPALAGIKHLNRLEQVLARSEWQDEQFAEGLMFDIEGRLVEGTMSNVFLVDNGVLKTPKLDNAGICGIMREKIINLAVSLGIQCDTIDITQNDLLNADEMFVCNSLIGIWPVRMIPALQKTFTKRQVTDVLLSALKGMDRK</sequence>
<evidence type="ECO:0000313" key="16">
    <source>
        <dbReference type="Proteomes" id="UP000012019"/>
    </source>
</evidence>
<dbReference type="InterPro" id="IPR017824">
    <property type="entry name" value="Aminodeoxychorismate_lyase_IV"/>
</dbReference>
<dbReference type="PATRIC" id="fig|1286106.3.peg.1562"/>
<dbReference type="EMBL" id="APHR01000038">
    <property type="protein sequence ID" value="EMR12920.1"/>
    <property type="molecule type" value="Genomic_DNA"/>
</dbReference>
<comment type="caution">
    <text evidence="15">The sequence shown here is derived from an EMBL/GenBank/DDBJ whole genome shotgun (WGS) entry which is preliminary data.</text>
</comment>
<evidence type="ECO:0000256" key="6">
    <source>
        <dbReference type="ARBA" id="ARBA00023239"/>
    </source>
</evidence>
<dbReference type="OrthoDB" id="9805628at2"/>
<evidence type="ECO:0000256" key="11">
    <source>
        <dbReference type="ARBA" id="ARBA00069174"/>
    </source>
</evidence>
<comment type="similarity">
    <text evidence="2 13">Belongs to the class-IV pyridoxal-phosphate-dependent aminotransferase family.</text>
</comment>
<comment type="subunit">
    <text evidence="3">Homodimer.</text>
</comment>
<dbReference type="STRING" id="1286106.MPL1_07787"/>